<dbReference type="EMBL" id="JBJUIK010000008">
    <property type="protein sequence ID" value="KAL3519565.1"/>
    <property type="molecule type" value="Genomic_DNA"/>
</dbReference>
<comment type="caution">
    <text evidence="1">The sequence shown here is derived from an EMBL/GenBank/DDBJ whole genome shotgun (WGS) entry which is preliminary data.</text>
</comment>
<organism evidence="1 2">
    <name type="scientific">Cinchona calisaya</name>
    <dbReference type="NCBI Taxonomy" id="153742"/>
    <lineage>
        <taxon>Eukaryota</taxon>
        <taxon>Viridiplantae</taxon>
        <taxon>Streptophyta</taxon>
        <taxon>Embryophyta</taxon>
        <taxon>Tracheophyta</taxon>
        <taxon>Spermatophyta</taxon>
        <taxon>Magnoliopsida</taxon>
        <taxon>eudicotyledons</taxon>
        <taxon>Gunneridae</taxon>
        <taxon>Pentapetalae</taxon>
        <taxon>asterids</taxon>
        <taxon>lamiids</taxon>
        <taxon>Gentianales</taxon>
        <taxon>Rubiaceae</taxon>
        <taxon>Cinchonoideae</taxon>
        <taxon>Cinchoneae</taxon>
        <taxon>Cinchona</taxon>
    </lineage>
</organism>
<keyword evidence="2" id="KW-1185">Reference proteome</keyword>
<sequence length="158" mass="17607">METKDQASESEQACSLSEKFRHVPESSKKAILAKNKLPREVMKNILRGNPVGSSKTQPKLIYRGQINSYVKTQESMNDGCSEVRTIHESKLKSPRMMDTQRTLWSKLCAIRVALKRSRKASTDSLDTEGSSNLLDSHLIGLFGSFILASTMASLKLSM</sequence>
<gene>
    <name evidence="1" type="ORF">ACH5RR_017714</name>
</gene>
<evidence type="ECO:0000313" key="2">
    <source>
        <dbReference type="Proteomes" id="UP001630127"/>
    </source>
</evidence>
<name>A0ABD2ZML2_9GENT</name>
<protein>
    <submittedName>
        <fullName evidence="1">Uncharacterized protein</fullName>
    </submittedName>
</protein>
<accession>A0ABD2ZML2</accession>
<dbReference type="Proteomes" id="UP001630127">
    <property type="component" value="Unassembled WGS sequence"/>
</dbReference>
<evidence type="ECO:0000313" key="1">
    <source>
        <dbReference type="EMBL" id="KAL3519565.1"/>
    </source>
</evidence>
<proteinExistence type="predicted"/>
<dbReference type="AlphaFoldDB" id="A0ABD2ZML2"/>
<reference evidence="1 2" key="1">
    <citation type="submission" date="2024-11" db="EMBL/GenBank/DDBJ databases">
        <title>A near-complete genome assembly of Cinchona calisaya.</title>
        <authorList>
            <person name="Lian D.C."/>
            <person name="Zhao X.W."/>
            <person name="Wei L."/>
        </authorList>
    </citation>
    <scope>NUCLEOTIDE SEQUENCE [LARGE SCALE GENOMIC DNA]</scope>
    <source>
        <tissue evidence="1">Nenye</tissue>
    </source>
</reference>